<dbReference type="InterPro" id="IPR006139">
    <property type="entry name" value="D-isomer_2_OHA_DH_cat_dom"/>
</dbReference>
<evidence type="ECO:0000256" key="3">
    <source>
        <dbReference type="ARBA" id="ARBA00023027"/>
    </source>
</evidence>
<comment type="caution">
    <text evidence="7">The sequence shown here is derived from an EMBL/GenBank/DDBJ whole genome shotgun (WGS) entry which is preliminary data.</text>
</comment>
<evidence type="ECO:0000313" key="8">
    <source>
        <dbReference type="Proteomes" id="UP000651668"/>
    </source>
</evidence>
<evidence type="ECO:0000313" key="7">
    <source>
        <dbReference type="EMBL" id="GGC65871.1"/>
    </source>
</evidence>
<reference evidence="7" key="1">
    <citation type="journal article" date="2014" name="Int. J. Syst. Evol. Microbiol.">
        <title>Complete genome sequence of Corynebacterium casei LMG S-19264T (=DSM 44701T), isolated from a smear-ripened cheese.</title>
        <authorList>
            <consortium name="US DOE Joint Genome Institute (JGI-PGF)"/>
            <person name="Walter F."/>
            <person name="Albersmeier A."/>
            <person name="Kalinowski J."/>
            <person name="Ruckert C."/>
        </authorList>
    </citation>
    <scope>NUCLEOTIDE SEQUENCE</scope>
    <source>
        <strain evidence="7">CGMCC 1.15343</strain>
    </source>
</reference>
<dbReference type="PANTHER" id="PTHR43761">
    <property type="entry name" value="D-ISOMER SPECIFIC 2-HYDROXYACID DEHYDROGENASE FAMILY PROTEIN (AFU_ORTHOLOGUE AFUA_1G13630)"/>
    <property type="match status" value="1"/>
</dbReference>
<dbReference type="Pfam" id="PF02826">
    <property type="entry name" value="2-Hacid_dh_C"/>
    <property type="match status" value="1"/>
</dbReference>
<evidence type="ECO:0000256" key="2">
    <source>
        <dbReference type="ARBA" id="ARBA00023002"/>
    </source>
</evidence>
<protein>
    <submittedName>
        <fullName evidence="7">3-phosphoglycerate dehydrogenase</fullName>
    </submittedName>
</protein>
<dbReference type="GO" id="GO:0016616">
    <property type="term" value="F:oxidoreductase activity, acting on the CH-OH group of donors, NAD or NADP as acceptor"/>
    <property type="evidence" value="ECO:0007669"/>
    <property type="project" value="InterPro"/>
</dbReference>
<evidence type="ECO:0000259" key="5">
    <source>
        <dbReference type="Pfam" id="PF00389"/>
    </source>
</evidence>
<comment type="similarity">
    <text evidence="1 4">Belongs to the D-isomer specific 2-hydroxyacid dehydrogenase family.</text>
</comment>
<evidence type="ECO:0000256" key="4">
    <source>
        <dbReference type="RuleBase" id="RU003719"/>
    </source>
</evidence>
<dbReference type="RefSeq" id="WP_188626691.1">
    <property type="nucleotide sequence ID" value="NZ_BMIL01000006.1"/>
</dbReference>
<keyword evidence="3" id="KW-0520">NAD</keyword>
<gene>
    <name evidence="7" type="primary">serA</name>
    <name evidence="7" type="ORF">GCM10011387_19300</name>
</gene>
<proteinExistence type="inferred from homology"/>
<dbReference type="InterPro" id="IPR050418">
    <property type="entry name" value="D-iso_2-hydroxyacid_DH_PdxB"/>
</dbReference>
<dbReference type="EMBL" id="BMIL01000006">
    <property type="protein sequence ID" value="GGC65871.1"/>
    <property type="molecule type" value="Genomic_DNA"/>
</dbReference>
<feature type="domain" description="D-isomer specific 2-hydroxyacid dehydrogenase NAD-binding" evidence="6">
    <location>
        <begin position="106"/>
        <end position="292"/>
    </location>
</feature>
<evidence type="ECO:0000256" key="1">
    <source>
        <dbReference type="ARBA" id="ARBA00005854"/>
    </source>
</evidence>
<organism evidence="7 8">
    <name type="scientific">Pedobacter quisquiliarum</name>
    <dbReference type="NCBI Taxonomy" id="1834438"/>
    <lineage>
        <taxon>Bacteria</taxon>
        <taxon>Pseudomonadati</taxon>
        <taxon>Bacteroidota</taxon>
        <taxon>Sphingobacteriia</taxon>
        <taxon>Sphingobacteriales</taxon>
        <taxon>Sphingobacteriaceae</taxon>
        <taxon>Pedobacter</taxon>
    </lineage>
</organism>
<dbReference type="SUPFAM" id="SSF51735">
    <property type="entry name" value="NAD(P)-binding Rossmann-fold domains"/>
    <property type="match status" value="1"/>
</dbReference>
<dbReference type="SUPFAM" id="SSF52283">
    <property type="entry name" value="Formate/glycerate dehydrogenase catalytic domain-like"/>
    <property type="match status" value="1"/>
</dbReference>
<dbReference type="InterPro" id="IPR029752">
    <property type="entry name" value="D-isomer_DH_CS1"/>
</dbReference>
<sequence>MIRILANDGIDPTGKALLEQAGYVVDTETVPQDKLIEALQQYDAITVRSATKVRQDVIDACPNLRLIGRGGVGMDNIDVEYARSKGVAVVNTPAASSLSVAELVFAHLFTGVRFLQDANRKMPAEGATAFNKLKKAYAPGIELKGKTLGVIGFGRIGREAATIALRLGMKVLAYDLHPFAVNIKLDFQGDISVDIPVETVTFDDVIQHSDFITLHTPFAAQPILGAAEFAKMKHGVGIVNCSRGGTIDEAALIEALEAGQVGFAGLDVFDNEPTPQAAILQHPKISLTPHIGASTNEAQERIGTELANLIIEHFSK</sequence>
<dbReference type="CDD" id="cd05303">
    <property type="entry name" value="PGDH_2"/>
    <property type="match status" value="1"/>
</dbReference>
<evidence type="ECO:0000259" key="6">
    <source>
        <dbReference type="Pfam" id="PF02826"/>
    </source>
</evidence>
<dbReference type="InterPro" id="IPR006140">
    <property type="entry name" value="D-isomer_DH_NAD-bd"/>
</dbReference>
<dbReference type="GO" id="GO:0051287">
    <property type="term" value="F:NAD binding"/>
    <property type="evidence" value="ECO:0007669"/>
    <property type="project" value="InterPro"/>
</dbReference>
<name>A0A916XDG5_9SPHI</name>
<feature type="domain" description="D-isomer specific 2-hydroxyacid dehydrogenase catalytic" evidence="5">
    <location>
        <begin position="8"/>
        <end position="314"/>
    </location>
</feature>
<dbReference type="Proteomes" id="UP000651668">
    <property type="component" value="Unassembled WGS sequence"/>
</dbReference>
<dbReference type="Pfam" id="PF00389">
    <property type="entry name" value="2-Hacid_dh"/>
    <property type="match status" value="1"/>
</dbReference>
<keyword evidence="8" id="KW-1185">Reference proteome</keyword>
<keyword evidence="2 4" id="KW-0560">Oxidoreductase</keyword>
<dbReference type="Gene3D" id="3.40.50.720">
    <property type="entry name" value="NAD(P)-binding Rossmann-like Domain"/>
    <property type="match status" value="2"/>
</dbReference>
<dbReference type="PROSITE" id="PS00065">
    <property type="entry name" value="D_2_HYDROXYACID_DH_1"/>
    <property type="match status" value="1"/>
</dbReference>
<accession>A0A916XDG5</accession>
<dbReference type="InterPro" id="IPR036291">
    <property type="entry name" value="NAD(P)-bd_dom_sf"/>
</dbReference>
<dbReference type="PANTHER" id="PTHR43761:SF1">
    <property type="entry name" value="D-ISOMER SPECIFIC 2-HYDROXYACID DEHYDROGENASE CATALYTIC DOMAIN-CONTAINING PROTEIN-RELATED"/>
    <property type="match status" value="1"/>
</dbReference>
<dbReference type="AlphaFoldDB" id="A0A916XDG5"/>
<reference evidence="7" key="2">
    <citation type="submission" date="2020-09" db="EMBL/GenBank/DDBJ databases">
        <authorList>
            <person name="Sun Q."/>
            <person name="Zhou Y."/>
        </authorList>
    </citation>
    <scope>NUCLEOTIDE SEQUENCE</scope>
    <source>
        <strain evidence="7">CGMCC 1.15343</strain>
    </source>
</reference>